<comment type="caution">
    <text evidence="1">The sequence shown here is derived from an EMBL/GenBank/DDBJ whole genome shotgun (WGS) entry which is preliminary data.</text>
</comment>
<dbReference type="EMBL" id="CM039431">
    <property type="protein sequence ID" value="KAI4335379.1"/>
    <property type="molecule type" value="Genomic_DNA"/>
</dbReference>
<keyword evidence="2" id="KW-1185">Reference proteome</keyword>
<accession>A0ACB9NHR0</accession>
<organism evidence="1 2">
    <name type="scientific">Bauhinia variegata</name>
    <name type="common">Purple orchid tree</name>
    <name type="synonym">Phanera variegata</name>
    <dbReference type="NCBI Taxonomy" id="167791"/>
    <lineage>
        <taxon>Eukaryota</taxon>
        <taxon>Viridiplantae</taxon>
        <taxon>Streptophyta</taxon>
        <taxon>Embryophyta</taxon>
        <taxon>Tracheophyta</taxon>
        <taxon>Spermatophyta</taxon>
        <taxon>Magnoliopsida</taxon>
        <taxon>eudicotyledons</taxon>
        <taxon>Gunneridae</taxon>
        <taxon>Pentapetalae</taxon>
        <taxon>rosids</taxon>
        <taxon>fabids</taxon>
        <taxon>Fabales</taxon>
        <taxon>Fabaceae</taxon>
        <taxon>Cercidoideae</taxon>
        <taxon>Cercideae</taxon>
        <taxon>Bauhiniinae</taxon>
        <taxon>Bauhinia</taxon>
    </lineage>
</organism>
<dbReference type="Proteomes" id="UP000828941">
    <property type="component" value="Chromosome 6"/>
</dbReference>
<name>A0ACB9NHR0_BAUVA</name>
<evidence type="ECO:0000313" key="2">
    <source>
        <dbReference type="Proteomes" id="UP000828941"/>
    </source>
</evidence>
<sequence>MWFSRSSFCSLSSSAISSSSDYKTSSSVQTLLKGGFTPTLKSINRFLLFLFRVQKFDLIIRFFSQLNSNKIDGNHRTHSVFTWALLKSQKFEEAELFMKTHIIKSSEFPINRMWNTLIQGFCNTREDPEKALSILRDCLRNRDVLPSSFTFCSMIHKLSSQGNMGKAIEVLELMADEQVKYPFDNFVCSSVISGFCRVGKPELALAFFENATNSGALQPNVVTYTALVGSLCKLGRVNEVCDLVCEMEKEGLALDVVFYSSWVCGYIEEKVLLEVLRKMREMVEKGIEHDTISYTILIDGFSKLGDVEKAVGFLSKMFKEGQKPNTVTYTAIISAYCKKGKLEEALAIFNSIKDTGIELDEFIFATLIDGFSQRGVFNNVFHLFDEMEQRGISPSIVTFNTVINGLCKFGMTSEADDFSKLVAADIITYSTLLHGYTKEENIPGVLQIKRRLEEAGISMDVVICNVLIKALFMVGAHEDVYALYKAMPTMDLIADSVTYCTMIDGYCKVGRIDEALEIFDDFRKTSISSCACYNSIVNGLCKKGMVEMATEAFIELNDKGLELDIGISKMLLKAICKEKSGKEVLDLVYRMEALGPDKCNTVCNDFILLFCKRALVEEANQLFVTMRKKGLNVTSKSYYLLLRRHINDGKWKQSLPILNIFLKEYGLVEPRVQKILVQYLCLRDVDTALQFLGKTLDNSLTFTFPVSILKVLLKAGRVLDAYKLVKEAQHTLPVMNVVDYSIVITGLCKGGYVNKALDLCTYVEKKGITLNIVSYNSIMKGLLHEGCLFEAWRLFDSLEKVNLIPSEVTYATLIYALSRDGFLLDAKHVFGKMVLKGFQPNIQVYNSLLDGFSKFGQLEEAFKLLNDMETKFIEPDSFSVSAVINCYCQKGEMEGALAFFSEFKRKGISPDFLGFLHLIRGLCAKGRMEETRNVLREMLQCKPVIELINIVNAEVETESIGDFLVFLCEQGSIQEAVTVLNEIARTLFPDRRLSTSNQGSHILQNINEWKDFASDSSMPLSSSNKTETDLESCDSRDSRNGLINHGSYVRRSQSNNFDFYYSGIAALCSRGELQKASQLTKEMLSDLTESMN</sequence>
<evidence type="ECO:0000313" key="1">
    <source>
        <dbReference type="EMBL" id="KAI4335379.1"/>
    </source>
</evidence>
<proteinExistence type="predicted"/>
<protein>
    <submittedName>
        <fullName evidence="1">Uncharacterized protein</fullName>
    </submittedName>
</protein>
<reference evidence="1 2" key="1">
    <citation type="journal article" date="2022" name="DNA Res.">
        <title>Chromosomal-level genome assembly of the orchid tree Bauhinia variegata (Leguminosae; Cercidoideae) supports the allotetraploid origin hypothesis of Bauhinia.</title>
        <authorList>
            <person name="Zhong Y."/>
            <person name="Chen Y."/>
            <person name="Zheng D."/>
            <person name="Pang J."/>
            <person name="Liu Y."/>
            <person name="Luo S."/>
            <person name="Meng S."/>
            <person name="Qian L."/>
            <person name="Wei D."/>
            <person name="Dai S."/>
            <person name="Zhou R."/>
        </authorList>
    </citation>
    <scope>NUCLEOTIDE SEQUENCE [LARGE SCALE GENOMIC DNA]</scope>
    <source>
        <strain evidence="1">BV-YZ2020</strain>
    </source>
</reference>
<gene>
    <name evidence="1" type="ORF">L6164_014027</name>
</gene>